<evidence type="ECO:0000313" key="1">
    <source>
        <dbReference type="EMBL" id="KAF9075690.1"/>
    </source>
</evidence>
<dbReference type="EMBL" id="JADNRY010000008">
    <property type="protein sequence ID" value="KAF9075690.1"/>
    <property type="molecule type" value="Genomic_DNA"/>
</dbReference>
<dbReference type="AlphaFoldDB" id="A0A9P5UD00"/>
<keyword evidence="2" id="KW-1185">Reference proteome</keyword>
<name>A0A9P5UD00_9AGAR</name>
<reference evidence="1" key="1">
    <citation type="submission" date="2020-11" db="EMBL/GenBank/DDBJ databases">
        <authorList>
            <consortium name="DOE Joint Genome Institute"/>
            <person name="Ahrendt S."/>
            <person name="Riley R."/>
            <person name="Andreopoulos W."/>
            <person name="Labutti K."/>
            <person name="Pangilinan J."/>
            <person name="Ruiz-Duenas F.J."/>
            <person name="Barrasa J.M."/>
            <person name="Sanchez-Garcia M."/>
            <person name="Camarero S."/>
            <person name="Miyauchi S."/>
            <person name="Serrano A."/>
            <person name="Linde D."/>
            <person name="Babiker R."/>
            <person name="Drula E."/>
            <person name="Ayuso-Fernandez I."/>
            <person name="Pacheco R."/>
            <person name="Padilla G."/>
            <person name="Ferreira P."/>
            <person name="Barriuso J."/>
            <person name="Kellner H."/>
            <person name="Castanera R."/>
            <person name="Alfaro M."/>
            <person name="Ramirez L."/>
            <person name="Pisabarro A.G."/>
            <person name="Kuo A."/>
            <person name="Tritt A."/>
            <person name="Lipzen A."/>
            <person name="He G."/>
            <person name="Yan M."/>
            <person name="Ng V."/>
            <person name="Cullen D."/>
            <person name="Martin F."/>
            <person name="Rosso M.-N."/>
            <person name="Henrissat B."/>
            <person name="Hibbett D."/>
            <person name="Martinez A.T."/>
            <person name="Grigoriev I.V."/>
        </authorList>
    </citation>
    <scope>NUCLEOTIDE SEQUENCE</scope>
    <source>
        <strain evidence="1">AH 40177</strain>
    </source>
</reference>
<dbReference type="Proteomes" id="UP000772434">
    <property type="component" value="Unassembled WGS sequence"/>
</dbReference>
<protein>
    <recommendedName>
        <fullName evidence="3">F-box domain-containing protein</fullName>
    </recommendedName>
</protein>
<dbReference type="OrthoDB" id="2588098at2759"/>
<sequence>MATVGIKQTLSLDSSLAPVTQTATLLTKLPIELLLEIAKELKGDFLDLLCFGMTCVKIWEVTENIRFQYLRFILQKRIWAGSRIICLGEYARDLPQGLLSEEDMEKLKEKLKEKPRIQNRRRRVAELGDVTEDDSEIEDEMKKEDIADVTLLRLVTSDSSRLRTWELVDAGPVARAWLSLDLSTFTLRRAPSTSPSDCWMLRNLTKKEFVIKSQGGTTDGLLQVLLSLISWSNDSSLSTRFDETDAEKLIRGPWAGDRIEATLHSLHEHGENPDWKNITDEVLKFVERLAEKDLDEDSFLDTPPF</sequence>
<organism evidence="1 2">
    <name type="scientific">Rhodocollybia butyracea</name>
    <dbReference type="NCBI Taxonomy" id="206335"/>
    <lineage>
        <taxon>Eukaryota</taxon>
        <taxon>Fungi</taxon>
        <taxon>Dikarya</taxon>
        <taxon>Basidiomycota</taxon>
        <taxon>Agaricomycotina</taxon>
        <taxon>Agaricomycetes</taxon>
        <taxon>Agaricomycetidae</taxon>
        <taxon>Agaricales</taxon>
        <taxon>Marasmiineae</taxon>
        <taxon>Omphalotaceae</taxon>
        <taxon>Rhodocollybia</taxon>
    </lineage>
</organism>
<evidence type="ECO:0008006" key="3">
    <source>
        <dbReference type="Google" id="ProtNLM"/>
    </source>
</evidence>
<accession>A0A9P5UD00</accession>
<gene>
    <name evidence="1" type="ORF">BDP27DRAFT_1358335</name>
</gene>
<proteinExistence type="predicted"/>
<comment type="caution">
    <text evidence="1">The sequence shown here is derived from an EMBL/GenBank/DDBJ whole genome shotgun (WGS) entry which is preliminary data.</text>
</comment>
<evidence type="ECO:0000313" key="2">
    <source>
        <dbReference type="Proteomes" id="UP000772434"/>
    </source>
</evidence>